<comment type="caution">
    <text evidence="2">The sequence shown here is derived from an EMBL/GenBank/DDBJ whole genome shotgun (WGS) entry which is preliminary data.</text>
</comment>
<organism evidence="2 3">
    <name type="scientific">Alternaria burnsii</name>
    <dbReference type="NCBI Taxonomy" id="1187904"/>
    <lineage>
        <taxon>Eukaryota</taxon>
        <taxon>Fungi</taxon>
        <taxon>Dikarya</taxon>
        <taxon>Ascomycota</taxon>
        <taxon>Pezizomycotina</taxon>
        <taxon>Dothideomycetes</taxon>
        <taxon>Pleosporomycetidae</taxon>
        <taxon>Pleosporales</taxon>
        <taxon>Pleosporineae</taxon>
        <taxon>Pleosporaceae</taxon>
        <taxon>Alternaria</taxon>
        <taxon>Alternaria sect. Alternaria</taxon>
    </lineage>
</organism>
<evidence type="ECO:0000256" key="1">
    <source>
        <dbReference type="SAM" id="MobiDB-lite"/>
    </source>
</evidence>
<protein>
    <submittedName>
        <fullName evidence="2">Uncharacterized protein</fullName>
    </submittedName>
</protein>
<feature type="region of interest" description="Disordered" evidence="1">
    <location>
        <begin position="77"/>
        <end position="96"/>
    </location>
</feature>
<dbReference type="Proteomes" id="UP000596902">
    <property type="component" value="Unassembled WGS sequence"/>
</dbReference>
<dbReference type="GeneID" id="62205444"/>
<keyword evidence="3" id="KW-1185">Reference proteome</keyword>
<reference evidence="2" key="1">
    <citation type="submission" date="2020-01" db="EMBL/GenBank/DDBJ databases">
        <authorList>
            <person name="Feng Z.H.Z."/>
        </authorList>
    </citation>
    <scope>NUCLEOTIDE SEQUENCE</scope>
    <source>
        <strain evidence="2">CBS107.38</strain>
    </source>
</reference>
<accession>A0A8H7EE85</accession>
<name>A0A8H7EE85_9PLEO</name>
<proteinExistence type="predicted"/>
<dbReference type="RefSeq" id="XP_038784754.1">
    <property type="nucleotide sequence ID" value="XM_038932266.1"/>
</dbReference>
<dbReference type="EMBL" id="JAAABM010000010">
    <property type="protein sequence ID" value="KAF7674459.1"/>
    <property type="molecule type" value="Genomic_DNA"/>
</dbReference>
<evidence type="ECO:0000313" key="2">
    <source>
        <dbReference type="EMBL" id="KAF7674459.1"/>
    </source>
</evidence>
<sequence>MAGRGGTRKFSGCEKARLVCARPGDAKRGPARTTTENLQQARIVIMAKVPRVTAVNTKGCIALIKTSCTPRVPAKHYRDLARPSSPEESALRQTPD</sequence>
<reference evidence="2" key="2">
    <citation type="submission" date="2020-08" db="EMBL/GenBank/DDBJ databases">
        <title>Draft Genome Sequence of Cumin Blight Pathogen Alternaria burnsii.</title>
        <authorList>
            <person name="Feng Z."/>
        </authorList>
    </citation>
    <scope>NUCLEOTIDE SEQUENCE</scope>
    <source>
        <strain evidence="2">CBS107.38</strain>
    </source>
</reference>
<dbReference type="AlphaFoldDB" id="A0A8H7EE85"/>
<gene>
    <name evidence="2" type="ORF">GT037_007219</name>
</gene>
<evidence type="ECO:0000313" key="3">
    <source>
        <dbReference type="Proteomes" id="UP000596902"/>
    </source>
</evidence>